<dbReference type="EMBL" id="PGOL01000186">
    <property type="protein sequence ID" value="PKI75069.1"/>
    <property type="molecule type" value="Genomic_DNA"/>
</dbReference>
<protein>
    <submittedName>
        <fullName evidence="2">Uncharacterized protein</fullName>
    </submittedName>
</protein>
<proteinExistence type="predicted"/>
<feature type="compositionally biased region" description="Acidic residues" evidence="1">
    <location>
        <begin position="17"/>
        <end position="42"/>
    </location>
</feature>
<dbReference type="Proteomes" id="UP000233551">
    <property type="component" value="Unassembled WGS sequence"/>
</dbReference>
<accession>A0A2I0L2Y3</accession>
<evidence type="ECO:0000313" key="2">
    <source>
        <dbReference type="EMBL" id="PKI75069.1"/>
    </source>
</evidence>
<evidence type="ECO:0000256" key="1">
    <source>
        <dbReference type="SAM" id="MobiDB-lite"/>
    </source>
</evidence>
<evidence type="ECO:0000313" key="3">
    <source>
        <dbReference type="Proteomes" id="UP000233551"/>
    </source>
</evidence>
<feature type="region of interest" description="Disordered" evidence="1">
    <location>
        <begin position="1"/>
        <end position="71"/>
    </location>
</feature>
<dbReference type="AlphaFoldDB" id="A0A2I0L2Y3"/>
<gene>
    <name evidence="2" type="ORF">CRG98_004543</name>
</gene>
<feature type="compositionally biased region" description="Basic and acidic residues" evidence="1">
    <location>
        <begin position="57"/>
        <end position="71"/>
    </location>
</feature>
<organism evidence="2 3">
    <name type="scientific">Punica granatum</name>
    <name type="common">Pomegranate</name>
    <dbReference type="NCBI Taxonomy" id="22663"/>
    <lineage>
        <taxon>Eukaryota</taxon>
        <taxon>Viridiplantae</taxon>
        <taxon>Streptophyta</taxon>
        <taxon>Embryophyta</taxon>
        <taxon>Tracheophyta</taxon>
        <taxon>Spermatophyta</taxon>
        <taxon>Magnoliopsida</taxon>
        <taxon>eudicotyledons</taxon>
        <taxon>Gunneridae</taxon>
        <taxon>Pentapetalae</taxon>
        <taxon>rosids</taxon>
        <taxon>malvids</taxon>
        <taxon>Myrtales</taxon>
        <taxon>Lythraceae</taxon>
        <taxon>Punica</taxon>
    </lineage>
</organism>
<comment type="caution">
    <text evidence="2">The sequence shown here is derived from an EMBL/GenBank/DDBJ whole genome shotgun (WGS) entry which is preliminary data.</text>
</comment>
<keyword evidence="3" id="KW-1185">Reference proteome</keyword>
<name>A0A2I0L2Y3_PUNGR</name>
<sequence length="118" mass="13185">MEAEEGQGGDGKQEREAAEDDDVEGCGEDMEGCGNREDEDGGDGIGQRVGGDEVAEDEHGRTRGEEERRRGREMMGWYREEGVASHRVRERGGWRRKKKRLSFGVKLVFASNNIVEAL</sequence>
<reference evidence="2 3" key="1">
    <citation type="submission" date="2017-11" db="EMBL/GenBank/DDBJ databases">
        <title>De-novo sequencing of pomegranate (Punica granatum L.) genome.</title>
        <authorList>
            <person name="Akparov Z."/>
            <person name="Amiraslanov A."/>
            <person name="Hajiyeva S."/>
            <person name="Abbasov M."/>
            <person name="Kaur K."/>
            <person name="Hamwieh A."/>
            <person name="Solovyev V."/>
            <person name="Salamov A."/>
            <person name="Braich B."/>
            <person name="Kosarev P."/>
            <person name="Mahmoud A."/>
            <person name="Hajiyev E."/>
            <person name="Babayeva S."/>
            <person name="Izzatullayeva V."/>
            <person name="Mammadov A."/>
            <person name="Mammadov A."/>
            <person name="Sharifova S."/>
            <person name="Ojaghi J."/>
            <person name="Eynullazada K."/>
            <person name="Bayramov B."/>
            <person name="Abdulazimova A."/>
            <person name="Shahmuradov I."/>
        </authorList>
    </citation>
    <scope>NUCLEOTIDE SEQUENCE [LARGE SCALE GENOMIC DNA]</scope>
    <source>
        <strain evidence="3">cv. AG2017</strain>
        <tissue evidence="2">Leaf</tissue>
    </source>
</reference>